<protein>
    <recommendedName>
        <fullName evidence="8">L-2-hydroxyglutarate dehydrogenase, mitochondrial</fullName>
        <ecNumber evidence="7">1.1.99.2</ecNumber>
    </recommendedName>
</protein>
<dbReference type="InterPro" id="IPR036188">
    <property type="entry name" value="FAD/NAD-bd_sf"/>
</dbReference>
<dbReference type="AlphaFoldDB" id="A0A078AJ80"/>
<evidence type="ECO:0000256" key="6">
    <source>
        <dbReference type="ARBA" id="ARBA00037941"/>
    </source>
</evidence>
<evidence type="ECO:0000256" key="5">
    <source>
        <dbReference type="ARBA" id="ARBA00036066"/>
    </source>
</evidence>
<gene>
    <name evidence="10" type="primary">Contig6880.g7364</name>
    <name evidence="10" type="ORF">STYLEM_9862</name>
</gene>
<dbReference type="EMBL" id="CCKQ01009375">
    <property type="protein sequence ID" value="CDW80858.1"/>
    <property type="molecule type" value="Genomic_DNA"/>
</dbReference>
<sequence>MKKQIADFLIVGGGVIGISVARSLSHKYPQAIIKLLEKEKEVSQHTSGRNSGVLHAGFYYSTESLKAKFCKEGNVRWTEYCDEFKLPIRKCGKLVVPKNQGEVEYMHDLFKQGMKNNVPLHMITAEEAKKIDSNVRGYGKEFIWSPITSTVDTKALLKFMVQLIDRFQLQFRDETHDKNPNFEILRSNEFKQPKSKDTPNVLLTQNGDQIHYKYLINAAGQQALNIAQEYGFGKDLDYFPIKGIYSISDRPLDHIYKTLVYPVPLKGAYFLGVHSTITVDGYLKVGPTVSPAFSWENYHGFQNLKFNELYRIIKNYCHLLVSDQRKLIWTFITEEMPKHSIKRLVNDVSKIHFIGPEEQKAFKSFYRPGIRAQLINKKSMKMHNDFILEFGDNQLHILNIVSPGFTCALPVADYIVDQIALKLDK</sequence>
<reference evidence="10 11" key="1">
    <citation type="submission" date="2014-06" db="EMBL/GenBank/DDBJ databases">
        <authorList>
            <person name="Swart Estienne"/>
        </authorList>
    </citation>
    <scope>NUCLEOTIDE SEQUENCE [LARGE SCALE GENOMIC DNA]</scope>
    <source>
        <strain evidence="10 11">130c</strain>
    </source>
</reference>
<evidence type="ECO:0000256" key="1">
    <source>
        <dbReference type="ARBA" id="ARBA00001974"/>
    </source>
</evidence>
<dbReference type="GO" id="GO:0047545">
    <property type="term" value="F:(S)-2-hydroxyglutarate dehydrogenase activity"/>
    <property type="evidence" value="ECO:0007669"/>
    <property type="project" value="UniProtKB-EC"/>
</dbReference>
<evidence type="ECO:0000313" key="11">
    <source>
        <dbReference type="Proteomes" id="UP000039865"/>
    </source>
</evidence>
<dbReference type="EC" id="1.1.99.2" evidence="7"/>
<dbReference type="Gene3D" id="3.50.50.60">
    <property type="entry name" value="FAD/NAD(P)-binding domain"/>
    <property type="match status" value="1"/>
</dbReference>
<proteinExistence type="inferred from homology"/>
<evidence type="ECO:0000256" key="2">
    <source>
        <dbReference type="ARBA" id="ARBA00022630"/>
    </source>
</evidence>
<evidence type="ECO:0000256" key="3">
    <source>
        <dbReference type="ARBA" id="ARBA00022827"/>
    </source>
</evidence>
<dbReference type="Pfam" id="PF01266">
    <property type="entry name" value="DAO"/>
    <property type="match status" value="1"/>
</dbReference>
<dbReference type="SUPFAM" id="SSF51905">
    <property type="entry name" value="FAD/NAD(P)-binding domain"/>
    <property type="match status" value="1"/>
</dbReference>
<dbReference type="PANTHER" id="PTHR43104">
    <property type="entry name" value="L-2-HYDROXYGLUTARATE DEHYDROGENASE, MITOCHONDRIAL"/>
    <property type="match status" value="1"/>
</dbReference>
<evidence type="ECO:0000256" key="8">
    <source>
        <dbReference type="ARBA" id="ARBA00041137"/>
    </source>
</evidence>
<dbReference type="InParanoid" id="A0A078AJ80"/>
<comment type="cofactor">
    <cofactor evidence="1">
        <name>FAD</name>
        <dbReference type="ChEBI" id="CHEBI:57692"/>
    </cofactor>
</comment>
<dbReference type="OrthoDB" id="498204at2759"/>
<dbReference type="InterPro" id="IPR006076">
    <property type="entry name" value="FAD-dep_OxRdtase"/>
</dbReference>
<dbReference type="Proteomes" id="UP000039865">
    <property type="component" value="Unassembled WGS sequence"/>
</dbReference>
<dbReference type="PANTHER" id="PTHR43104:SF2">
    <property type="entry name" value="L-2-HYDROXYGLUTARATE DEHYDROGENASE, MITOCHONDRIAL"/>
    <property type="match status" value="1"/>
</dbReference>
<keyword evidence="11" id="KW-1185">Reference proteome</keyword>
<dbReference type="Gene3D" id="3.30.9.10">
    <property type="entry name" value="D-Amino Acid Oxidase, subunit A, domain 2"/>
    <property type="match status" value="1"/>
</dbReference>
<comment type="similarity">
    <text evidence="6">Belongs to the L2HGDH family.</text>
</comment>
<name>A0A078AJ80_STYLE</name>
<feature type="domain" description="FAD dependent oxidoreductase" evidence="9">
    <location>
        <begin position="7"/>
        <end position="329"/>
    </location>
</feature>
<evidence type="ECO:0000256" key="7">
    <source>
        <dbReference type="ARBA" id="ARBA00038878"/>
    </source>
</evidence>
<evidence type="ECO:0000256" key="4">
    <source>
        <dbReference type="ARBA" id="ARBA00023002"/>
    </source>
</evidence>
<comment type="catalytic activity">
    <reaction evidence="5">
        <text>(S)-2-hydroxyglutarate + A = 2-oxoglutarate + AH2</text>
        <dbReference type="Rhea" id="RHEA:21252"/>
        <dbReference type="ChEBI" id="CHEBI:13193"/>
        <dbReference type="ChEBI" id="CHEBI:16782"/>
        <dbReference type="ChEBI" id="CHEBI:16810"/>
        <dbReference type="ChEBI" id="CHEBI:17499"/>
        <dbReference type="EC" id="1.1.99.2"/>
    </reaction>
</comment>
<dbReference type="FunCoup" id="A0A078AJ80">
    <property type="interactions" value="87"/>
</dbReference>
<accession>A0A078AJ80</accession>
<evidence type="ECO:0000259" key="9">
    <source>
        <dbReference type="Pfam" id="PF01266"/>
    </source>
</evidence>
<evidence type="ECO:0000313" key="10">
    <source>
        <dbReference type="EMBL" id="CDW80858.1"/>
    </source>
</evidence>
<dbReference type="OMA" id="GVHFTRM"/>
<organism evidence="10 11">
    <name type="scientific">Stylonychia lemnae</name>
    <name type="common">Ciliate</name>
    <dbReference type="NCBI Taxonomy" id="5949"/>
    <lineage>
        <taxon>Eukaryota</taxon>
        <taxon>Sar</taxon>
        <taxon>Alveolata</taxon>
        <taxon>Ciliophora</taxon>
        <taxon>Intramacronucleata</taxon>
        <taxon>Spirotrichea</taxon>
        <taxon>Stichotrichia</taxon>
        <taxon>Sporadotrichida</taxon>
        <taxon>Oxytrichidae</taxon>
        <taxon>Stylonychinae</taxon>
        <taxon>Stylonychia</taxon>
    </lineage>
</organism>
<keyword evidence="2" id="KW-0285">Flavoprotein</keyword>
<keyword evidence="4" id="KW-0560">Oxidoreductase</keyword>
<keyword evidence="3" id="KW-0274">FAD</keyword>